<feature type="region of interest" description="Disordered" evidence="1">
    <location>
        <begin position="44"/>
        <end position="66"/>
    </location>
</feature>
<dbReference type="GO" id="GO:0004930">
    <property type="term" value="F:G protein-coupled receptor activity"/>
    <property type="evidence" value="ECO:0007669"/>
    <property type="project" value="InterPro"/>
</dbReference>
<feature type="compositionally biased region" description="Low complexity" evidence="1">
    <location>
        <begin position="51"/>
        <end position="66"/>
    </location>
</feature>
<dbReference type="InParanoid" id="A0A6P8HW27"/>
<dbReference type="Gene3D" id="4.10.1240.10">
    <property type="entry name" value="GPCR, family 2, extracellular hormone receptor domain"/>
    <property type="match status" value="1"/>
</dbReference>
<evidence type="ECO:0000313" key="2">
    <source>
        <dbReference type="Proteomes" id="UP000515163"/>
    </source>
</evidence>
<evidence type="ECO:0000256" key="1">
    <source>
        <dbReference type="SAM" id="MobiDB-lite"/>
    </source>
</evidence>
<dbReference type="RefSeq" id="XP_031556792.1">
    <property type="nucleotide sequence ID" value="XM_031700932.1"/>
</dbReference>
<dbReference type="KEGG" id="aten:116293502"/>
<dbReference type="OrthoDB" id="5986503at2759"/>
<dbReference type="AlphaFoldDB" id="A0A6P8HW27"/>
<keyword evidence="2" id="KW-1185">Reference proteome</keyword>
<protein>
    <submittedName>
        <fullName evidence="3">Uncharacterized protein LOC116293502</fullName>
    </submittedName>
</protein>
<name>A0A6P8HW27_ACTTE</name>
<sequence length="261" mass="29415">MDVYKQGYYWCNASNIPHHGPARSERLLLVVTDYFTSIINFKAKNNKPKNNKPQNNKPNINDQPQDPCEQIAKYLSSKDKPREYKHAKNTLNRWEESNKLSTLDCVIYGKKKNQNEGLDDYYRSLVEILKEGAKKNKIEGLKIDWKLILVKDTGMCIKETTGKQNIKGFFTWQSTKIGDSVTVECPLGPSGSSVTRRCGGDFDTGAVWIDPNDEAAVRGIRDRCQRYTGLTRGFTKTGTADLRDFPRRVLTAAVLGTANGG</sequence>
<dbReference type="InterPro" id="IPR036445">
    <property type="entry name" value="GPCR_2_extracell_dom_sf"/>
</dbReference>
<evidence type="ECO:0000313" key="3">
    <source>
        <dbReference type="RefSeq" id="XP_031556792.1"/>
    </source>
</evidence>
<organism evidence="2 3">
    <name type="scientific">Actinia tenebrosa</name>
    <name type="common">Australian red waratah sea anemone</name>
    <dbReference type="NCBI Taxonomy" id="6105"/>
    <lineage>
        <taxon>Eukaryota</taxon>
        <taxon>Metazoa</taxon>
        <taxon>Cnidaria</taxon>
        <taxon>Anthozoa</taxon>
        <taxon>Hexacorallia</taxon>
        <taxon>Actiniaria</taxon>
        <taxon>Actiniidae</taxon>
        <taxon>Actinia</taxon>
    </lineage>
</organism>
<dbReference type="GO" id="GO:0016020">
    <property type="term" value="C:membrane"/>
    <property type="evidence" value="ECO:0007669"/>
    <property type="project" value="InterPro"/>
</dbReference>
<accession>A0A6P8HW27</accession>
<dbReference type="Proteomes" id="UP000515163">
    <property type="component" value="Unplaced"/>
</dbReference>
<dbReference type="GeneID" id="116293502"/>
<proteinExistence type="predicted"/>
<reference evidence="3" key="1">
    <citation type="submission" date="2025-08" db="UniProtKB">
        <authorList>
            <consortium name="RefSeq"/>
        </authorList>
    </citation>
    <scope>IDENTIFICATION</scope>
    <source>
        <tissue evidence="3">Tentacle</tissue>
    </source>
</reference>
<gene>
    <name evidence="3" type="primary">LOC116293502</name>
</gene>